<evidence type="ECO:0000313" key="2">
    <source>
        <dbReference type="EMBL" id="GGB86826.1"/>
    </source>
</evidence>
<dbReference type="Pfam" id="PF09982">
    <property type="entry name" value="LpxR"/>
    <property type="match status" value="1"/>
</dbReference>
<evidence type="ECO:0000313" key="3">
    <source>
        <dbReference type="Proteomes" id="UP000615760"/>
    </source>
</evidence>
<proteinExistence type="predicted"/>
<sequence length="315" mass="36538">MVRNYIILLLLTVSSLWAQKPAEIGVISDNDLYTSPKNDQYYTNGIEFYYRYLSTPRKETTAKKITEFRAGQYIYAPQSVIEEDIRYHDRPYAGYLFGEAGISNYYKLENVLKMNFQLGVVGPESFAEDVQEGLHKVLGYHTVRGWQYQIQSLIGVQAEVVYAAKILRKYYSEKVDFYMQGELKAGTIWNSITVGPMMRISLNKNNLTPIYNSALYNAALRYNKDEYKGRKELFLYINPVINYQLYDATIEGSMFNDDSVVTFPLIPFRFNAEVGVKYAREKWNLSYSFNYRGKELSNNVITGYYYGSIAIGYFL</sequence>
<protein>
    <submittedName>
        <fullName evidence="2">Exonuclease</fullName>
    </submittedName>
</protein>
<dbReference type="Proteomes" id="UP000615760">
    <property type="component" value="Unassembled WGS sequence"/>
</dbReference>
<keyword evidence="2" id="KW-0269">Exonuclease</keyword>
<dbReference type="GO" id="GO:0004527">
    <property type="term" value="F:exonuclease activity"/>
    <property type="evidence" value="ECO:0007669"/>
    <property type="project" value="UniProtKB-KW"/>
</dbReference>
<dbReference type="InterPro" id="IPR037107">
    <property type="entry name" value="Put_OMP_sf"/>
</dbReference>
<reference evidence="3" key="1">
    <citation type="journal article" date="2019" name="Int. J. Syst. Evol. Microbiol.">
        <title>The Global Catalogue of Microorganisms (GCM) 10K type strain sequencing project: providing services to taxonomists for standard genome sequencing and annotation.</title>
        <authorList>
            <consortium name="The Broad Institute Genomics Platform"/>
            <consortium name="The Broad Institute Genome Sequencing Center for Infectious Disease"/>
            <person name="Wu L."/>
            <person name="Ma J."/>
        </authorList>
    </citation>
    <scope>NUCLEOTIDE SEQUENCE [LARGE SCALE GENOMIC DNA]</scope>
    <source>
        <strain evidence="3">CGMCC 1.15461</strain>
    </source>
</reference>
<keyword evidence="3" id="KW-1185">Reference proteome</keyword>
<dbReference type="InterPro" id="IPR018707">
    <property type="entry name" value="LpxR"/>
</dbReference>
<keyword evidence="2" id="KW-0540">Nuclease</keyword>
<dbReference type="EMBL" id="BMJE01000010">
    <property type="protein sequence ID" value="GGB86826.1"/>
    <property type="molecule type" value="Genomic_DNA"/>
</dbReference>
<name>A0ABQ1K3D6_9FLAO</name>
<keyword evidence="2" id="KW-0378">Hydrolase</keyword>
<dbReference type="RefSeq" id="WP_188622011.1">
    <property type="nucleotide sequence ID" value="NZ_BMJE01000010.1"/>
</dbReference>
<organism evidence="2 3">
    <name type="scientific">Flavobacterium suaedae</name>
    <dbReference type="NCBI Taxonomy" id="1767027"/>
    <lineage>
        <taxon>Bacteria</taxon>
        <taxon>Pseudomonadati</taxon>
        <taxon>Bacteroidota</taxon>
        <taxon>Flavobacteriia</taxon>
        <taxon>Flavobacteriales</taxon>
        <taxon>Flavobacteriaceae</taxon>
        <taxon>Flavobacterium</taxon>
    </lineage>
</organism>
<dbReference type="Gene3D" id="2.40.128.140">
    <property type="entry name" value="Outer membrane protein"/>
    <property type="match status" value="1"/>
</dbReference>
<feature type="chain" id="PRO_5047085292" evidence="1">
    <location>
        <begin position="19"/>
        <end position="315"/>
    </location>
</feature>
<evidence type="ECO:0000256" key="1">
    <source>
        <dbReference type="SAM" id="SignalP"/>
    </source>
</evidence>
<comment type="caution">
    <text evidence="2">The sequence shown here is derived from an EMBL/GenBank/DDBJ whole genome shotgun (WGS) entry which is preliminary data.</text>
</comment>
<keyword evidence="1" id="KW-0732">Signal</keyword>
<accession>A0ABQ1K3D6</accession>
<gene>
    <name evidence="2" type="ORF">GCM10007424_28620</name>
</gene>
<feature type="signal peptide" evidence="1">
    <location>
        <begin position="1"/>
        <end position="18"/>
    </location>
</feature>